<keyword evidence="3" id="KW-1185">Reference proteome</keyword>
<organism evidence="2 3">
    <name type="scientific">Ramazzottius varieornatus</name>
    <name type="common">Water bear</name>
    <name type="synonym">Tardigrade</name>
    <dbReference type="NCBI Taxonomy" id="947166"/>
    <lineage>
        <taxon>Eukaryota</taxon>
        <taxon>Metazoa</taxon>
        <taxon>Ecdysozoa</taxon>
        <taxon>Tardigrada</taxon>
        <taxon>Eutardigrada</taxon>
        <taxon>Parachela</taxon>
        <taxon>Hypsibioidea</taxon>
        <taxon>Ramazzottiidae</taxon>
        <taxon>Ramazzottius</taxon>
    </lineage>
</organism>
<gene>
    <name evidence="2" type="primary">RvY_02885-1</name>
    <name evidence="2" type="synonym">RvY_02885.1</name>
    <name evidence="2" type="ORF">RvY_02885</name>
</gene>
<evidence type="ECO:0000256" key="1">
    <source>
        <dbReference type="SAM" id="MobiDB-lite"/>
    </source>
</evidence>
<evidence type="ECO:0000313" key="3">
    <source>
        <dbReference type="Proteomes" id="UP000186922"/>
    </source>
</evidence>
<dbReference type="EMBL" id="BDGG01000001">
    <property type="protein sequence ID" value="GAU90477.1"/>
    <property type="molecule type" value="Genomic_DNA"/>
</dbReference>
<evidence type="ECO:0000313" key="2">
    <source>
        <dbReference type="EMBL" id="GAU90477.1"/>
    </source>
</evidence>
<reference evidence="2 3" key="1">
    <citation type="journal article" date="2016" name="Nat. Commun.">
        <title>Extremotolerant tardigrade genome and improved radiotolerance of human cultured cells by tardigrade-unique protein.</title>
        <authorList>
            <person name="Hashimoto T."/>
            <person name="Horikawa D.D."/>
            <person name="Saito Y."/>
            <person name="Kuwahara H."/>
            <person name="Kozuka-Hata H."/>
            <person name="Shin-I T."/>
            <person name="Minakuchi Y."/>
            <person name="Ohishi K."/>
            <person name="Motoyama A."/>
            <person name="Aizu T."/>
            <person name="Enomoto A."/>
            <person name="Kondo K."/>
            <person name="Tanaka S."/>
            <person name="Hara Y."/>
            <person name="Koshikawa S."/>
            <person name="Sagara H."/>
            <person name="Miura T."/>
            <person name="Yokobori S."/>
            <person name="Miyagawa K."/>
            <person name="Suzuki Y."/>
            <person name="Kubo T."/>
            <person name="Oyama M."/>
            <person name="Kohara Y."/>
            <person name="Fujiyama A."/>
            <person name="Arakawa K."/>
            <person name="Katayama T."/>
            <person name="Toyoda A."/>
            <person name="Kunieda T."/>
        </authorList>
    </citation>
    <scope>NUCLEOTIDE SEQUENCE [LARGE SCALE GENOMIC DNA]</scope>
    <source>
        <strain evidence="2 3">YOKOZUNA-1</strain>
    </source>
</reference>
<comment type="caution">
    <text evidence="2">The sequence shown here is derived from an EMBL/GenBank/DDBJ whole genome shotgun (WGS) entry which is preliminary data.</text>
</comment>
<dbReference type="OrthoDB" id="10521507at2759"/>
<dbReference type="AlphaFoldDB" id="A0A1D1UTA0"/>
<accession>A0A1D1UTA0</accession>
<sequence length="395" mass="44808">MLGSLISWKSQFYNEYCTKNNKLVDEKPVEHRNLMDDNKTFCFAPSLFFEIIDGKIVKIDRRSSEYVWVKSLTVLVPLEAHTEPEEGSVLEIIRRKLEADGMDDLFICYLLTCARPNNLGRIISRPRPRPEKTLLLISPASSVNSISDEAKTAKPSGVVKAATWVAKAAGTGAATGMVDDAGRLYQEEWKEDDPEEEDEEEDDDEQEDEGEVDEEGMGKKTTCEKVLTLSAWLRGGVGHKTYPKSLKKRYTGCVLVVDEWYQSVEKKGVPDRFEGQKLRDIFPVTDSEVLQVIAKMGLIDLRISEAQCYDGQDRKYYERMKTKRPFFDSPVRIVAQGDNGKKAQKNSKINSPLVSNSIAVNMNFVYPRHKLAMQTYGRGYGITQMWCYGKVSIEH</sequence>
<name>A0A1D1UTA0_RAMVA</name>
<protein>
    <submittedName>
        <fullName evidence="2">Uncharacterized protein</fullName>
    </submittedName>
</protein>
<feature type="region of interest" description="Disordered" evidence="1">
    <location>
        <begin position="188"/>
        <end position="220"/>
    </location>
</feature>
<dbReference type="Proteomes" id="UP000186922">
    <property type="component" value="Unassembled WGS sequence"/>
</dbReference>
<proteinExistence type="predicted"/>
<feature type="compositionally biased region" description="Acidic residues" evidence="1">
    <location>
        <begin position="189"/>
        <end position="215"/>
    </location>
</feature>